<dbReference type="EMBL" id="VTPY01000005">
    <property type="protein sequence ID" value="KAA0011300.1"/>
    <property type="molecule type" value="Genomic_DNA"/>
</dbReference>
<dbReference type="InterPro" id="IPR009057">
    <property type="entry name" value="Homeodomain-like_sf"/>
</dbReference>
<dbReference type="InterPro" id="IPR018060">
    <property type="entry name" value="HTH_AraC"/>
</dbReference>
<evidence type="ECO:0000256" key="1">
    <source>
        <dbReference type="ARBA" id="ARBA00023015"/>
    </source>
</evidence>
<reference evidence="5 6" key="1">
    <citation type="submission" date="2019-08" db="EMBL/GenBank/DDBJ databases">
        <title>Bioinformatics analysis of the strain L3 and L5.</title>
        <authorList>
            <person name="Li X."/>
        </authorList>
    </citation>
    <scope>NUCLEOTIDE SEQUENCE [LARGE SCALE GENOMIC DNA]</scope>
    <source>
        <strain evidence="5 6">L5</strain>
    </source>
</reference>
<dbReference type="InterPro" id="IPR018062">
    <property type="entry name" value="HTH_AraC-typ_CS"/>
</dbReference>
<protein>
    <submittedName>
        <fullName evidence="5">AraC family transcriptional regulator</fullName>
    </submittedName>
</protein>
<evidence type="ECO:0000259" key="4">
    <source>
        <dbReference type="PROSITE" id="PS01124"/>
    </source>
</evidence>
<dbReference type="Proteomes" id="UP000486760">
    <property type="component" value="Unassembled WGS sequence"/>
</dbReference>
<feature type="domain" description="HTH araC/xylS-type" evidence="4">
    <location>
        <begin position="195"/>
        <end position="293"/>
    </location>
</feature>
<dbReference type="GO" id="GO:0043565">
    <property type="term" value="F:sequence-specific DNA binding"/>
    <property type="evidence" value="ECO:0007669"/>
    <property type="project" value="InterPro"/>
</dbReference>
<accession>A0A7V7KGW5</accession>
<name>A0A7V7KGW5_9GAMM</name>
<evidence type="ECO:0000256" key="2">
    <source>
        <dbReference type="ARBA" id="ARBA00023125"/>
    </source>
</evidence>
<dbReference type="PANTHER" id="PTHR43436:SF2">
    <property type="entry name" value="ARAC_XYLS FAMILY TRANSCRIPTIONAL REGULATOR"/>
    <property type="match status" value="1"/>
</dbReference>
<dbReference type="PROSITE" id="PS00041">
    <property type="entry name" value="HTH_ARAC_FAMILY_1"/>
    <property type="match status" value="1"/>
</dbReference>
<dbReference type="PROSITE" id="PS01124">
    <property type="entry name" value="HTH_ARAC_FAMILY_2"/>
    <property type="match status" value="1"/>
</dbReference>
<proteinExistence type="predicted"/>
<keyword evidence="2" id="KW-0238">DNA-binding</keyword>
<sequence length="313" mass="34642">MTISLAPADELIGLLAPLAEREGFTETPLAGVSLMAMHRPRPRTPLIYEPGLFVVVQGNKIGYLGNREIHYGPGHYLVQTLPLPFECVTLATRDVPMLGLAVRLDPAMLGEMVAAMDEARPAVSGPDPVPMASVAMTEGMRGAVVRLLRALHDPAEAAAMGVARVRDILFEAMKGEQGPALRALVRHQGHYSRIVRVLSRLHTHFADDISVAAMAREANMSPSTFYLHFRQIAHASPLQYVKRLRLIKAQQLLLQEAFNVNQAAMRVGYRSVSQFSRDYKRYFGASPLRHRREEGALDDTPYRQSLTRSLITG</sequence>
<dbReference type="Pfam" id="PF06719">
    <property type="entry name" value="AraC_N"/>
    <property type="match status" value="1"/>
</dbReference>
<dbReference type="SUPFAM" id="SSF46689">
    <property type="entry name" value="Homeodomain-like"/>
    <property type="match status" value="2"/>
</dbReference>
<evidence type="ECO:0000313" key="6">
    <source>
        <dbReference type="Proteomes" id="UP000486760"/>
    </source>
</evidence>
<organism evidence="5 6">
    <name type="scientific">Billgrantia pellis</name>
    <dbReference type="NCBI Taxonomy" id="2606936"/>
    <lineage>
        <taxon>Bacteria</taxon>
        <taxon>Pseudomonadati</taxon>
        <taxon>Pseudomonadota</taxon>
        <taxon>Gammaproteobacteria</taxon>
        <taxon>Oceanospirillales</taxon>
        <taxon>Halomonadaceae</taxon>
        <taxon>Billgrantia</taxon>
    </lineage>
</organism>
<dbReference type="PRINTS" id="PR00032">
    <property type="entry name" value="HTHARAC"/>
</dbReference>
<keyword evidence="3" id="KW-0804">Transcription</keyword>
<dbReference type="InterPro" id="IPR009594">
    <property type="entry name" value="Tscrpt_reg_HTH_AraC_N"/>
</dbReference>
<dbReference type="Gene3D" id="1.10.10.60">
    <property type="entry name" value="Homeodomain-like"/>
    <property type="match status" value="2"/>
</dbReference>
<dbReference type="AlphaFoldDB" id="A0A7V7KGW5"/>
<evidence type="ECO:0000256" key="3">
    <source>
        <dbReference type="ARBA" id="ARBA00023163"/>
    </source>
</evidence>
<dbReference type="Pfam" id="PF12833">
    <property type="entry name" value="HTH_18"/>
    <property type="match status" value="1"/>
</dbReference>
<dbReference type="PANTHER" id="PTHR43436">
    <property type="entry name" value="ARAC-FAMILY TRANSCRIPTIONAL REGULATOR"/>
    <property type="match status" value="1"/>
</dbReference>
<gene>
    <name evidence="5" type="ORF">F0A17_14415</name>
</gene>
<keyword evidence="1" id="KW-0805">Transcription regulation</keyword>
<comment type="caution">
    <text evidence="5">The sequence shown here is derived from an EMBL/GenBank/DDBJ whole genome shotgun (WGS) entry which is preliminary data.</text>
</comment>
<dbReference type="SMART" id="SM00342">
    <property type="entry name" value="HTH_ARAC"/>
    <property type="match status" value="1"/>
</dbReference>
<dbReference type="InterPro" id="IPR020449">
    <property type="entry name" value="Tscrpt_reg_AraC-type_HTH"/>
</dbReference>
<dbReference type="RefSeq" id="WP_149329040.1">
    <property type="nucleotide sequence ID" value="NZ_VTPY01000005.1"/>
</dbReference>
<evidence type="ECO:0000313" key="5">
    <source>
        <dbReference type="EMBL" id="KAA0011300.1"/>
    </source>
</evidence>
<keyword evidence="6" id="KW-1185">Reference proteome</keyword>
<dbReference type="GO" id="GO:0003700">
    <property type="term" value="F:DNA-binding transcription factor activity"/>
    <property type="evidence" value="ECO:0007669"/>
    <property type="project" value="InterPro"/>
</dbReference>